<comment type="caution">
    <text evidence="2">The sequence shown here is derived from an EMBL/GenBank/DDBJ whole genome shotgun (WGS) entry which is preliminary data.</text>
</comment>
<keyword evidence="4" id="KW-1185">Reference proteome</keyword>
<dbReference type="EMBL" id="BMAW01077254">
    <property type="protein sequence ID" value="GFU05401.1"/>
    <property type="molecule type" value="Genomic_DNA"/>
</dbReference>
<evidence type="ECO:0000313" key="2">
    <source>
        <dbReference type="EMBL" id="GFS72082.1"/>
    </source>
</evidence>
<proteinExistence type="predicted"/>
<sequence>MRPHRKKYKMCQTKRPKEPSAESLTPEGKPLSLRPDPEEKQQPAFSPSKMASETQFIRLQTV</sequence>
<name>A0A8X6MQA4_NEPPI</name>
<reference evidence="2" key="1">
    <citation type="submission" date="2020-08" db="EMBL/GenBank/DDBJ databases">
        <title>Multicomponent nature underlies the extraordinary mechanical properties of spider dragline silk.</title>
        <authorList>
            <person name="Kono N."/>
            <person name="Nakamura H."/>
            <person name="Mori M."/>
            <person name="Yoshida Y."/>
            <person name="Ohtoshi R."/>
            <person name="Malay A.D."/>
            <person name="Moran D.A.P."/>
            <person name="Tomita M."/>
            <person name="Numata K."/>
            <person name="Arakawa K."/>
        </authorList>
    </citation>
    <scope>NUCLEOTIDE SEQUENCE</scope>
</reference>
<feature type="non-terminal residue" evidence="2">
    <location>
        <position position="62"/>
    </location>
</feature>
<evidence type="ECO:0000256" key="1">
    <source>
        <dbReference type="SAM" id="MobiDB-lite"/>
    </source>
</evidence>
<evidence type="ECO:0000313" key="3">
    <source>
        <dbReference type="EMBL" id="GFU05401.1"/>
    </source>
</evidence>
<dbReference type="AlphaFoldDB" id="A0A8X6MQA4"/>
<feature type="compositionally biased region" description="Polar residues" evidence="1">
    <location>
        <begin position="43"/>
        <end position="62"/>
    </location>
</feature>
<organism evidence="2 4">
    <name type="scientific">Nephila pilipes</name>
    <name type="common">Giant wood spider</name>
    <name type="synonym">Nephila maculata</name>
    <dbReference type="NCBI Taxonomy" id="299642"/>
    <lineage>
        <taxon>Eukaryota</taxon>
        <taxon>Metazoa</taxon>
        <taxon>Ecdysozoa</taxon>
        <taxon>Arthropoda</taxon>
        <taxon>Chelicerata</taxon>
        <taxon>Arachnida</taxon>
        <taxon>Araneae</taxon>
        <taxon>Araneomorphae</taxon>
        <taxon>Entelegynae</taxon>
        <taxon>Araneoidea</taxon>
        <taxon>Nephilidae</taxon>
        <taxon>Nephila</taxon>
    </lineage>
</organism>
<dbReference type="OrthoDB" id="6467657at2759"/>
<dbReference type="EMBL" id="BMAW01095825">
    <property type="protein sequence ID" value="GFS72082.1"/>
    <property type="molecule type" value="Genomic_DNA"/>
</dbReference>
<dbReference type="Proteomes" id="UP000887013">
    <property type="component" value="Unassembled WGS sequence"/>
</dbReference>
<evidence type="ECO:0000313" key="4">
    <source>
        <dbReference type="Proteomes" id="UP000887013"/>
    </source>
</evidence>
<gene>
    <name evidence="3" type="ORF">NPIL_34981</name>
    <name evidence="2" type="ORF">NPIL_570151</name>
</gene>
<feature type="region of interest" description="Disordered" evidence="1">
    <location>
        <begin position="1"/>
        <end position="62"/>
    </location>
</feature>
<feature type="compositionally biased region" description="Basic residues" evidence="1">
    <location>
        <begin position="1"/>
        <end position="14"/>
    </location>
</feature>
<protein>
    <submittedName>
        <fullName evidence="2">Uncharacterized protein</fullName>
    </submittedName>
</protein>
<accession>A0A8X6MQA4</accession>